<comment type="caution">
    <text evidence="6">The sequence shown here is derived from an EMBL/GenBank/DDBJ whole genome shotgun (WGS) entry which is preliminary data.</text>
</comment>
<accession>A0ABN3GZJ8</accession>
<feature type="domain" description="Pectate lyase" evidence="5">
    <location>
        <begin position="247"/>
        <end position="468"/>
    </location>
</feature>
<dbReference type="Pfam" id="PF00544">
    <property type="entry name" value="Pectate_lyase_4"/>
    <property type="match status" value="1"/>
</dbReference>
<feature type="chain" id="PRO_5045193507" description="Pectate lyase domain-containing protein" evidence="4">
    <location>
        <begin position="32"/>
        <end position="528"/>
    </location>
</feature>
<dbReference type="SUPFAM" id="SSF51126">
    <property type="entry name" value="Pectin lyase-like"/>
    <property type="match status" value="1"/>
</dbReference>
<evidence type="ECO:0000256" key="4">
    <source>
        <dbReference type="SAM" id="SignalP"/>
    </source>
</evidence>
<dbReference type="InterPro" id="IPR012334">
    <property type="entry name" value="Pectin_lyas_fold"/>
</dbReference>
<dbReference type="Gene3D" id="2.60.120.560">
    <property type="entry name" value="Exo-inulinase, domain 1"/>
    <property type="match status" value="1"/>
</dbReference>
<evidence type="ECO:0000256" key="3">
    <source>
        <dbReference type="SAM" id="MobiDB-lite"/>
    </source>
</evidence>
<comment type="similarity">
    <text evidence="2">Belongs to the polysaccharide lyase 1 family.</text>
</comment>
<evidence type="ECO:0000313" key="7">
    <source>
        <dbReference type="Proteomes" id="UP001501444"/>
    </source>
</evidence>
<dbReference type="PANTHER" id="PTHR31683">
    <property type="entry name" value="PECTATE LYASE 18-RELATED"/>
    <property type="match status" value="1"/>
</dbReference>
<comment type="subcellular location">
    <subcellularLocation>
        <location evidence="2">Secreted</location>
    </subcellularLocation>
</comment>
<feature type="signal peptide" evidence="4">
    <location>
        <begin position="1"/>
        <end position="31"/>
    </location>
</feature>
<dbReference type="Proteomes" id="UP001501444">
    <property type="component" value="Unassembled WGS sequence"/>
</dbReference>
<evidence type="ECO:0000313" key="6">
    <source>
        <dbReference type="EMBL" id="GAA2365366.1"/>
    </source>
</evidence>
<evidence type="ECO:0000256" key="2">
    <source>
        <dbReference type="RuleBase" id="RU361173"/>
    </source>
</evidence>
<name>A0ABN3GZJ8_9ACTN</name>
<evidence type="ECO:0000256" key="1">
    <source>
        <dbReference type="ARBA" id="ARBA00023239"/>
    </source>
</evidence>
<dbReference type="InterPro" id="IPR011050">
    <property type="entry name" value="Pectin_lyase_fold/virulence"/>
</dbReference>
<feature type="region of interest" description="Disordered" evidence="3">
    <location>
        <begin position="199"/>
        <end position="248"/>
    </location>
</feature>
<dbReference type="PANTHER" id="PTHR31683:SF18">
    <property type="entry name" value="PECTATE LYASE 21-RELATED"/>
    <property type="match status" value="1"/>
</dbReference>
<keyword evidence="4" id="KW-0732">Signal</keyword>
<proteinExistence type="inferred from homology"/>
<evidence type="ECO:0000259" key="5">
    <source>
        <dbReference type="SMART" id="SM00656"/>
    </source>
</evidence>
<keyword evidence="2" id="KW-0119">Carbohydrate metabolism</keyword>
<reference evidence="6 7" key="1">
    <citation type="journal article" date="2019" name="Int. J. Syst. Evol. Microbiol.">
        <title>The Global Catalogue of Microorganisms (GCM) 10K type strain sequencing project: providing services to taxonomists for standard genome sequencing and annotation.</title>
        <authorList>
            <consortium name="The Broad Institute Genomics Platform"/>
            <consortium name="The Broad Institute Genome Sequencing Center for Infectious Disease"/>
            <person name="Wu L."/>
            <person name="Ma J."/>
        </authorList>
    </citation>
    <scope>NUCLEOTIDE SEQUENCE [LARGE SCALE GENOMIC DNA]</scope>
    <source>
        <strain evidence="6 7">JCM 3272</strain>
    </source>
</reference>
<dbReference type="InterPro" id="IPR013320">
    <property type="entry name" value="ConA-like_dom_sf"/>
</dbReference>
<feature type="compositionally biased region" description="Gly residues" evidence="3">
    <location>
        <begin position="238"/>
        <end position="248"/>
    </location>
</feature>
<dbReference type="RefSeq" id="WP_344616266.1">
    <property type="nucleotide sequence ID" value="NZ_BAAARV010000062.1"/>
</dbReference>
<keyword evidence="7" id="KW-1185">Reference proteome</keyword>
<sequence>MSSKKRLVGLGGAATLLVAASIALLNPDALAATLFSADFESGSTSDWSKSGGTWSVVTDGSKAFDQSDSGTDRARQFAGSTSWTNYSVQARVKATSFANSGSVVALAARASGATQMYRLALTSGAVRLQYMNGSSVTDLATLSRTVSTGTWYTLKLSVSGSTISGSIDGTSVGSATSTAVTAGRIGLFTGYASGRFDDVSVTDSGTTTPSSTPPSTPPTSGGPTGTPPPTTGPVGWATQGGGTTGGAGGGTVTVTSYADLVTQAKSAATQTIRVSGLFSCSEDVRVAANKTILGVGSGSGLVGCGINIRDVSNVIVRNMNISKVLAGNGNGDAIHIDGATRLWIDHNDLSSDTSHGTDYYDGLLDITHGADYITASWNRIHDHIKCSLVGHSDSNASEDTGHLRVTYHHNLFSNCAERNPRVRFANPVHVFNNYYVQTQSFDYSYGIATTMGAGVLVEGNSFENIPEPTHLHEGDSDPGNLVARNNTTVNSGPILTSGSVASIPYSYSLESSATVKSSVTAGAGTGKI</sequence>
<gene>
    <name evidence="6" type="ORF">GCM10010170_063790</name>
</gene>
<dbReference type="InterPro" id="IPR045032">
    <property type="entry name" value="PEL"/>
</dbReference>
<protein>
    <recommendedName>
        <fullName evidence="5">Pectate lyase domain-containing protein</fullName>
    </recommendedName>
</protein>
<feature type="region of interest" description="Disordered" evidence="3">
    <location>
        <begin position="467"/>
        <end position="486"/>
    </location>
</feature>
<keyword evidence="2" id="KW-0964">Secreted</keyword>
<dbReference type="EMBL" id="BAAARV010000062">
    <property type="protein sequence ID" value="GAA2365366.1"/>
    <property type="molecule type" value="Genomic_DNA"/>
</dbReference>
<dbReference type="SMART" id="SM00656">
    <property type="entry name" value="Amb_all"/>
    <property type="match status" value="1"/>
</dbReference>
<dbReference type="Gene3D" id="2.160.20.10">
    <property type="entry name" value="Single-stranded right-handed beta-helix, Pectin lyase-like"/>
    <property type="match status" value="1"/>
</dbReference>
<keyword evidence="1 2" id="KW-0456">Lyase</keyword>
<keyword evidence="2" id="KW-0624">Polysaccharide degradation</keyword>
<organism evidence="6 7">
    <name type="scientific">Dactylosporangium salmoneum</name>
    <dbReference type="NCBI Taxonomy" id="53361"/>
    <lineage>
        <taxon>Bacteria</taxon>
        <taxon>Bacillati</taxon>
        <taxon>Actinomycetota</taxon>
        <taxon>Actinomycetes</taxon>
        <taxon>Micromonosporales</taxon>
        <taxon>Micromonosporaceae</taxon>
        <taxon>Dactylosporangium</taxon>
    </lineage>
</organism>
<dbReference type="SUPFAM" id="SSF49899">
    <property type="entry name" value="Concanavalin A-like lectins/glucanases"/>
    <property type="match status" value="1"/>
</dbReference>
<dbReference type="InterPro" id="IPR002022">
    <property type="entry name" value="Pec_lyase"/>
</dbReference>